<dbReference type="NCBIfam" id="NF003814">
    <property type="entry name" value="PRK05406.1-3"/>
    <property type="match status" value="1"/>
</dbReference>
<dbReference type="Proteomes" id="UP000077875">
    <property type="component" value="Chromosome"/>
</dbReference>
<proteinExistence type="predicted"/>
<protein>
    <submittedName>
        <fullName evidence="1">Lactam utilization protein LamB</fullName>
    </submittedName>
</protein>
<gene>
    <name evidence="1" type="ORF">A5892_06715</name>
</gene>
<dbReference type="AlphaFoldDB" id="A0A172YDB0"/>
<dbReference type="SUPFAM" id="SSF88713">
    <property type="entry name" value="Glycoside hydrolase/deacetylase"/>
    <property type="match status" value="1"/>
</dbReference>
<dbReference type="STRING" id="376489.A5892_06715"/>
<dbReference type="RefSeq" id="WP_064122148.1">
    <property type="nucleotide sequence ID" value="NZ_CP015243.1"/>
</dbReference>
<dbReference type="Gene3D" id="3.20.20.370">
    <property type="entry name" value="Glycoside hydrolase/deacetylase"/>
    <property type="match status" value="1"/>
</dbReference>
<dbReference type="Pfam" id="PF03746">
    <property type="entry name" value="LamB_YcsF"/>
    <property type="match status" value="1"/>
</dbReference>
<dbReference type="PANTHER" id="PTHR30292">
    <property type="entry name" value="UNCHARACTERIZED PROTEIN YBGL-RELATED"/>
    <property type="match status" value="1"/>
</dbReference>
<dbReference type="GO" id="GO:0005975">
    <property type="term" value="P:carbohydrate metabolic process"/>
    <property type="evidence" value="ECO:0007669"/>
    <property type="project" value="InterPro"/>
</dbReference>
<dbReference type="KEGG" id="haa:A5892_06715"/>
<keyword evidence="2" id="KW-1185">Reference proteome</keyword>
<name>A0A172YDB0_9GAMM</name>
<sequence>MGAQIDLNADIGERFGHWHLGDDVDAELMALITSANLAAGFHAGDPSVIDASLVLAQRHGVSVGVHPGFGDLVGFGRRHIDASAAELVNDVLYQLGAVAALAARRGLALHHLKLHGALFMHAARDQPFAELLVEALLQAAPGLPLYCLPDSALTRAARAGGIEVVREFYADRDYSCDGSIVFVRRVPRLDPEAVADKVLTACTEGVVTSVDGKRVEVGFESICLHSDTPGALEIARAIHRRLTAAGFRLAAG</sequence>
<dbReference type="InterPro" id="IPR011330">
    <property type="entry name" value="Glyco_hydro/deAcase_b/a-brl"/>
</dbReference>
<evidence type="ECO:0000313" key="1">
    <source>
        <dbReference type="EMBL" id="ANF57194.1"/>
    </source>
</evidence>
<reference evidence="1 2" key="1">
    <citation type="submission" date="2016-04" db="EMBL/GenBank/DDBJ databases">
        <title>Complete Genome Sequence of Halotalea alkalilenta IHB B 13600.</title>
        <authorList>
            <person name="Swarnkar M.K."/>
            <person name="Sharma A."/>
            <person name="Kaushal K."/>
            <person name="Soni R."/>
            <person name="Rana S."/>
            <person name="Singh A.K."/>
            <person name="Gulati A."/>
        </authorList>
    </citation>
    <scope>NUCLEOTIDE SEQUENCE [LARGE SCALE GENOMIC DNA]</scope>
    <source>
        <strain evidence="1 2">IHB B 13600</strain>
    </source>
</reference>
<dbReference type="PANTHER" id="PTHR30292:SF0">
    <property type="entry name" value="5-OXOPROLINASE SUBUNIT A"/>
    <property type="match status" value="1"/>
</dbReference>
<organism evidence="1 2">
    <name type="scientific">Halotalea alkalilenta</name>
    <dbReference type="NCBI Taxonomy" id="376489"/>
    <lineage>
        <taxon>Bacteria</taxon>
        <taxon>Pseudomonadati</taxon>
        <taxon>Pseudomonadota</taxon>
        <taxon>Gammaproteobacteria</taxon>
        <taxon>Oceanospirillales</taxon>
        <taxon>Halomonadaceae</taxon>
        <taxon>Halotalea</taxon>
    </lineage>
</organism>
<dbReference type="InterPro" id="IPR005501">
    <property type="entry name" value="LamB/YcsF/PxpA-like"/>
</dbReference>
<evidence type="ECO:0000313" key="2">
    <source>
        <dbReference type="Proteomes" id="UP000077875"/>
    </source>
</evidence>
<dbReference type="EMBL" id="CP015243">
    <property type="protein sequence ID" value="ANF57194.1"/>
    <property type="molecule type" value="Genomic_DNA"/>
</dbReference>
<accession>A0A172YDB0</accession>